<name>S8D741_9LAMI</name>
<feature type="compositionally biased region" description="Basic and acidic residues" evidence="1">
    <location>
        <begin position="81"/>
        <end position="98"/>
    </location>
</feature>
<dbReference type="EMBL" id="AUSU01009195">
    <property type="protein sequence ID" value="EPS58468.1"/>
    <property type="molecule type" value="Genomic_DNA"/>
</dbReference>
<dbReference type="Proteomes" id="UP000015453">
    <property type="component" value="Unassembled WGS sequence"/>
</dbReference>
<sequence>MFIHQVEKQRILQSSTLSKSKDMNSKESNAVGAAVSSSAETKGKKTQLPATKSVFSDSSSSSSAATKSTKKSSGSLTDFFHSSRRDDRPDACPDVETKKKNKKKNSSPSSSFPFIFKFNE</sequence>
<accession>S8D741</accession>
<feature type="non-terminal residue" evidence="2">
    <location>
        <position position="120"/>
    </location>
</feature>
<organism evidence="2 3">
    <name type="scientific">Genlisea aurea</name>
    <dbReference type="NCBI Taxonomy" id="192259"/>
    <lineage>
        <taxon>Eukaryota</taxon>
        <taxon>Viridiplantae</taxon>
        <taxon>Streptophyta</taxon>
        <taxon>Embryophyta</taxon>
        <taxon>Tracheophyta</taxon>
        <taxon>Spermatophyta</taxon>
        <taxon>Magnoliopsida</taxon>
        <taxon>eudicotyledons</taxon>
        <taxon>Gunneridae</taxon>
        <taxon>Pentapetalae</taxon>
        <taxon>asterids</taxon>
        <taxon>lamiids</taxon>
        <taxon>Lamiales</taxon>
        <taxon>Lentibulariaceae</taxon>
        <taxon>Genlisea</taxon>
    </lineage>
</organism>
<evidence type="ECO:0000256" key="1">
    <source>
        <dbReference type="SAM" id="MobiDB-lite"/>
    </source>
</evidence>
<feature type="compositionally biased region" description="Low complexity" evidence="1">
    <location>
        <begin position="28"/>
        <end position="39"/>
    </location>
</feature>
<feature type="compositionally biased region" description="Low complexity" evidence="1">
    <location>
        <begin position="50"/>
        <end position="75"/>
    </location>
</feature>
<proteinExistence type="predicted"/>
<reference evidence="2 3" key="1">
    <citation type="journal article" date="2013" name="BMC Genomics">
        <title>The miniature genome of a carnivorous plant Genlisea aurea contains a low number of genes and short non-coding sequences.</title>
        <authorList>
            <person name="Leushkin E.V."/>
            <person name="Sutormin R.A."/>
            <person name="Nabieva E.R."/>
            <person name="Penin A.A."/>
            <person name="Kondrashov A.S."/>
            <person name="Logacheva M.D."/>
        </authorList>
    </citation>
    <scope>NUCLEOTIDE SEQUENCE [LARGE SCALE GENOMIC DNA]</scope>
</reference>
<protein>
    <submittedName>
        <fullName evidence="2">Uncharacterized protein</fullName>
    </submittedName>
</protein>
<gene>
    <name evidence="2" type="ORF">M569_16346</name>
</gene>
<feature type="compositionally biased region" description="Low complexity" evidence="1">
    <location>
        <begin position="106"/>
        <end position="120"/>
    </location>
</feature>
<feature type="region of interest" description="Disordered" evidence="1">
    <location>
        <begin position="13"/>
        <end position="120"/>
    </location>
</feature>
<dbReference type="AlphaFoldDB" id="S8D741"/>
<keyword evidence="3" id="KW-1185">Reference proteome</keyword>
<comment type="caution">
    <text evidence="2">The sequence shown here is derived from an EMBL/GenBank/DDBJ whole genome shotgun (WGS) entry which is preliminary data.</text>
</comment>
<evidence type="ECO:0000313" key="2">
    <source>
        <dbReference type="EMBL" id="EPS58468.1"/>
    </source>
</evidence>
<evidence type="ECO:0000313" key="3">
    <source>
        <dbReference type="Proteomes" id="UP000015453"/>
    </source>
</evidence>